<feature type="compositionally biased region" description="Basic and acidic residues" evidence="1">
    <location>
        <begin position="60"/>
        <end position="73"/>
    </location>
</feature>
<feature type="compositionally biased region" description="Low complexity" evidence="1">
    <location>
        <begin position="94"/>
        <end position="118"/>
    </location>
</feature>
<dbReference type="InterPro" id="IPR021833">
    <property type="entry name" value="DUF3425"/>
</dbReference>
<feature type="non-terminal residue" evidence="2">
    <location>
        <position position="1"/>
    </location>
</feature>
<accession>A0A167CWI0</accession>
<protein>
    <recommendedName>
        <fullName evidence="4">BZIP domain-containing protein</fullName>
    </recommendedName>
</protein>
<evidence type="ECO:0000313" key="3">
    <source>
        <dbReference type="Proteomes" id="UP000076584"/>
    </source>
</evidence>
<comment type="caution">
    <text evidence="2">The sequence shown here is derived from an EMBL/GenBank/DDBJ whole genome shotgun (WGS) entry which is preliminary data.</text>
</comment>
<keyword evidence="3" id="KW-1185">Reference proteome</keyword>
<gene>
    <name evidence="2" type="ORF">CI238_06523</name>
</gene>
<evidence type="ECO:0008006" key="4">
    <source>
        <dbReference type="Google" id="ProtNLM"/>
    </source>
</evidence>
<dbReference type="PANTHER" id="PTHR38116:SF1">
    <property type="entry name" value="BZIP DOMAIN-CONTAINING PROTEIN"/>
    <property type="match status" value="1"/>
</dbReference>
<evidence type="ECO:0000313" key="2">
    <source>
        <dbReference type="EMBL" id="KZL83114.1"/>
    </source>
</evidence>
<dbReference type="PANTHER" id="PTHR38116">
    <property type="entry name" value="CHROMOSOME 7, WHOLE GENOME SHOTGUN SEQUENCE"/>
    <property type="match status" value="1"/>
</dbReference>
<sequence>LGPPSSCSLAVFPSRNSHHLYRIPLRAALKTQSDMTEPTILPPLSSLRQPAIHAVVSNEDNWKGKTSPAERRKIQNRLNQRTWRQRRKQEKQQQRQGASRSVSTSSSSSSSPPAAALVATSRWRALPPASVADDGAKNHAYATIHLSRPGLHRKKEDGRSCAKNATLMALTYIGRERPMMDLKEEDMDDLYHLFLQRAYESQSQRSPNPDPMSDSLLPLVQFNLFRGLMENMKTLGITMPMVCDDDCLSPFGSDPVYNLHTRWTLPFFLKPTETQLTAAHHPWLDLLPLPRMRDNLIKAGEDWDDEELCLDLIGNGDAPSGQGGMILWGEPWDPNNWEVTEDFVEKWRWILEGCEEMIRSSNYWRAKRGERRMRVKL</sequence>
<organism evidence="2 3">
    <name type="scientific">Colletotrichum incanum</name>
    <name type="common">Soybean anthracnose fungus</name>
    <dbReference type="NCBI Taxonomy" id="1573173"/>
    <lineage>
        <taxon>Eukaryota</taxon>
        <taxon>Fungi</taxon>
        <taxon>Dikarya</taxon>
        <taxon>Ascomycota</taxon>
        <taxon>Pezizomycotina</taxon>
        <taxon>Sordariomycetes</taxon>
        <taxon>Hypocreomycetidae</taxon>
        <taxon>Glomerellales</taxon>
        <taxon>Glomerellaceae</taxon>
        <taxon>Colletotrichum</taxon>
        <taxon>Colletotrichum spaethianum species complex</taxon>
    </lineage>
</organism>
<feature type="region of interest" description="Disordered" evidence="1">
    <location>
        <begin position="57"/>
        <end position="118"/>
    </location>
</feature>
<name>A0A167CWI0_COLIC</name>
<reference evidence="2 3" key="1">
    <citation type="submission" date="2015-06" db="EMBL/GenBank/DDBJ databases">
        <title>Survival trade-offs in plant roots during colonization by closely related pathogenic and mutualistic fungi.</title>
        <authorList>
            <person name="Hacquard S."/>
            <person name="Kracher B."/>
            <person name="Hiruma K."/>
            <person name="Weinman A."/>
            <person name="Muench P."/>
            <person name="Garrido Oter R."/>
            <person name="Ver Loren van Themaat E."/>
            <person name="Dallerey J.-F."/>
            <person name="Damm U."/>
            <person name="Henrissat B."/>
            <person name="Lespinet O."/>
            <person name="Thon M."/>
            <person name="Kemen E."/>
            <person name="McHardy A.C."/>
            <person name="Schulze-Lefert P."/>
            <person name="O'Connell R.J."/>
        </authorList>
    </citation>
    <scope>NUCLEOTIDE SEQUENCE [LARGE SCALE GENOMIC DNA]</scope>
    <source>
        <strain evidence="2 3">MAFF 238704</strain>
    </source>
</reference>
<dbReference type="Proteomes" id="UP000076584">
    <property type="component" value="Unassembled WGS sequence"/>
</dbReference>
<dbReference type="Pfam" id="PF11905">
    <property type="entry name" value="DUF3425"/>
    <property type="match status" value="1"/>
</dbReference>
<dbReference type="EMBL" id="LFIW01001209">
    <property type="protein sequence ID" value="KZL83114.1"/>
    <property type="molecule type" value="Genomic_DNA"/>
</dbReference>
<proteinExistence type="predicted"/>
<dbReference type="AlphaFoldDB" id="A0A167CWI0"/>
<dbReference type="STRING" id="1573173.A0A167CWI0"/>
<evidence type="ECO:0000256" key="1">
    <source>
        <dbReference type="SAM" id="MobiDB-lite"/>
    </source>
</evidence>